<reference evidence="1 2" key="1">
    <citation type="submission" date="2021-06" db="EMBL/GenBank/DDBJ databases">
        <title>Caerostris darwini draft genome.</title>
        <authorList>
            <person name="Kono N."/>
            <person name="Arakawa K."/>
        </authorList>
    </citation>
    <scope>NUCLEOTIDE SEQUENCE [LARGE SCALE GENOMIC DNA]</scope>
</reference>
<dbReference type="Proteomes" id="UP001054837">
    <property type="component" value="Unassembled WGS sequence"/>
</dbReference>
<organism evidence="1 2">
    <name type="scientific">Caerostris darwini</name>
    <dbReference type="NCBI Taxonomy" id="1538125"/>
    <lineage>
        <taxon>Eukaryota</taxon>
        <taxon>Metazoa</taxon>
        <taxon>Ecdysozoa</taxon>
        <taxon>Arthropoda</taxon>
        <taxon>Chelicerata</taxon>
        <taxon>Arachnida</taxon>
        <taxon>Araneae</taxon>
        <taxon>Araneomorphae</taxon>
        <taxon>Entelegynae</taxon>
        <taxon>Araneoidea</taxon>
        <taxon>Araneidae</taxon>
        <taxon>Caerostris</taxon>
    </lineage>
</organism>
<dbReference type="EMBL" id="BPLQ01015701">
    <property type="protein sequence ID" value="GIY89842.1"/>
    <property type="molecule type" value="Genomic_DNA"/>
</dbReference>
<accession>A0AAV4X3S7</accession>
<gene>
    <name evidence="1" type="ORF">CDAR_107631</name>
</gene>
<evidence type="ECO:0000313" key="2">
    <source>
        <dbReference type="Proteomes" id="UP001054837"/>
    </source>
</evidence>
<protein>
    <submittedName>
        <fullName evidence="1">Uncharacterized protein</fullName>
    </submittedName>
</protein>
<name>A0AAV4X3S7_9ARAC</name>
<proteinExistence type="predicted"/>
<evidence type="ECO:0000313" key="1">
    <source>
        <dbReference type="EMBL" id="GIY89842.1"/>
    </source>
</evidence>
<comment type="caution">
    <text evidence="1">The sequence shown here is derived from an EMBL/GenBank/DDBJ whole genome shotgun (WGS) entry which is preliminary data.</text>
</comment>
<dbReference type="AlphaFoldDB" id="A0AAV4X3S7"/>
<sequence length="182" mass="20481">MCNEKKIFPFTFFLRDQRTSIPSAHSLIRGLRTKHHVIGVSSPARLGGRIAKENPLRYCACSPNFPPKPILIAVASELQRIFGFRSKRSSATFYSTRSHLAESGSPAAPSGERIALEKYAKRTNLARSRLLCPTSVIRRYESFKQSFSCRASRPYLRFETAEITPQIQSGQSSELIQYQPIG</sequence>
<keyword evidence="2" id="KW-1185">Reference proteome</keyword>